<reference evidence="12" key="3">
    <citation type="submission" date="2025-09" db="UniProtKB">
        <authorList>
            <consortium name="Ensembl"/>
        </authorList>
    </citation>
    <scope>IDENTIFICATION</scope>
</reference>
<keyword evidence="8" id="KW-0539">Nucleus</keyword>
<evidence type="ECO:0000313" key="13">
    <source>
        <dbReference type="Proteomes" id="UP000694620"/>
    </source>
</evidence>
<keyword evidence="10" id="KW-0472">Membrane</keyword>
<dbReference type="GO" id="GO:0001228">
    <property type="term" value="F:DNA-binding transcription activator activity, RNA polymerase II-specific"/>
    <property type="evidence" value="ECO:0007669"/>
    <property type="project" value="TreeGrafter"/>
</dbReference>
<dbReference type="Ensembl" id="ENSECRT00000006633.1">
    <property type="protein sequence ID" value="ENSECRP00000006526.1"/>
    <property type="gene ID" value="ENSECRG00000004352.1"/>
</dbReference>
<proteinExistence type="inferred from homology"/>
<dbReference type="FunFam" id="3.30.160.60:FF:000151">
    <property type="entry name" value="Zinc finger and SCAN domain-containing 21"/>
    <property type="match status" value="1"/>
</dbReference>
<dbReference type="GO" id="GO:0000978">
    <property type="term" value="F:RNA polymerase II cis-regulatory region sequence-specific DNA binding"/>
    <property type="evidence" value="ECO:0007669"/>
    <property type="project" value="TreeGrafter"/>
</dbReference>
<comment type="subcellular location">
    <subcellularLocation>
        <location evidence="1">Nucleus</location>
    </subcellularLocation>
</comment>
<feature type="domain" description="C2H2-type" evidence="11">
    <location>
        <begin position="210"/>
        <end position="237"/>
    </location>
</feature>
<dbReference type="GO" id="GO:0005634">
    <property type="term" value="C:nucleus"/>
    <property type="evidence" value="ECO:0007669"/>
    <property type="project" value="UniProtKB-SubCell"/>
</dbReference>
<keyword evidence="3" id="KW-0479">Metal-binding</keyword>
<feature type="domain" description="C2H2-type" evidence="11">
    <location>
        <begin position="182"/>
        <end position="209"/>
    </location>
</feature>
<dbReference type="InterPro" id="IPR013087">
    <property type="entry name" value="Znf_C2H2_type"/>
</dbReference>
<sequence length="253" mass="29371">MLILCEVPGELLSTKCRHLRYKLKRYSVFVLYVISHLTDVSTIMLFVFTAFVSGSEILKPTTLHRHSWPFAELTRIDKRSTQQKMNNTNSPALSVLEERKRKCKLDDNCSSLLENHKRVHTGEKPYCCTECDKRFSQMSHLRTHKRIHTGEKPYCCSECGKRFLQMSYLRSHARIHTGEKPYSCNECGKQYVYSCSLKTHLRTHSGEKPYSCTECGKQFSILGNLQAHQTMHTGERPFCLTLNYVHVVSTVRR</sequence>
<keyword evidence="10" id="KW-0812">Transmembrane</keyword>
<evidence type="ECO:0000256" key="4">
    <source>
        <dbReference type="ARBA" id="ARBA00022737"/>
    </source>
</evidence>
<dbReference type="FunFam" id="3.30.160.60:FF:002972">
    <property type="entry name" value="GM18664"/>
    <property type="match status" value="1"/>
</dbReference>
<dbReference type="SMART" id="SM00355">
    <property type="entry name" value="ZnF_C2H2"/>
    <property type="match status" value="4"/>
</dbReference>
<evidence type="ECO:0000256" key="3">
    <source>
        <dbReference type="ARBA" id="ARBA00022723"/>
    </source>
</evidence>
<dbReference type="PANTHER" id="PTHR24393:SF151">
    <property type="entry name" value="C2H2-TYPE DOMAIN-CONTAINING PROTEIN"/>
    <property type="match status" value="1"/>
</dbReference>
<evidence type="ECO:0000259" key="11">
    <source>
        <dbReference type="PROSITE" id="PS50157"/>
    </source>
</evidence>
<dbReference type="PROSITE" id="PS00028">
    <property type="entry name" value="ZINC_FINGER_C2H2_1"/>
    <property type="match status" value="4"/>
</dbReference>
<keyword evidence="4" id="KW-0677">Repeat</keyword>
<protein>
    <recommendedName>
        <fullName evidence="11">C2H2-type domain-containing protein</fullName>
    </recommendedName>
</protein>
<dbReference type="Gene3D" id="3.30.160.60">
    <property type="entry name" value="Classic Zinc Finger"/>
    <property type="match status" value="5"/>
</dbReference>
<reference evidence="12" key="2">
    <citation type="submission" date="2025-08" db="UniProtKB">
        <authorList>
            <consortium name="Ensembl"/>
        </authorList>
    </citation>
    <scope>IDENTIFICATION</scope>
</reference>
<evidence type="ECO:0000256" key="8">
    <source>
        <dbReference type="ARBA" id="ARBA00023242"/>
    </source>
</evidence>
<keyword evidence="13" id="KW-1185">Reference proteome</keyword>
<name>A0A8C4RTB8_ERPCA</name>
<evidence type="ECO:0000256" key="2">
    <source>
        <dbReference type="ARBA" id="ARBA00006991"/>
    </source>
</evidence>
<dbReference type="GeneTree" id="ENSGT01150000286971"/>
<dbReference type="FunFam" id="3.30.160.60:FF:002343">
    <property type="entry name" value="Zinc finger protein 33A"/>
    <property type="match status" value="1"/>
</dbReference>
<feature type="transmembrane region" description="Helical" evidence="10">
    <location>
        <begin position="29"/>
        <end position="52"/>
    </location>
</feature>
<keyword evidence="10" id="KW-1133">Transmembrane helix</keyword>
<evidence type="ECO:0000256" key="9">
    <source>
        <dbReference type="PROSITE-ProRule" id="PRU00042"/>
    </source>
</evidence>
<keyword evidence="6" id="KW-0862">Zinc</keyword>
<dbReference type="Proteomes" id="UP000694620">
    <property type="component" value="Chromosome 1"/>
</dbReference>
<organism evidence="12 13">
    <name type="scientific">Erpetoichthys calabaricus</name>
    <name type="common">Rope fish</name>
    <name type="synonym">Calamoichthys calabaricus</name>
    <dbReference type="NCBI Taxonomy" id="27687"/>
    <lineage>
        <taxon>Eukaryota</taxon>
        <taxon>Metazoa</taxon>
        <taxon>Chordata</taxon>
        <taxon>Craniata</taxon>
        <taxon>Vertebrata</taxon>
        <taxon>Euteleostomi</taxon>
        <taxon>Actinopterygii</taxon>
        <taxon>Polypteriformes</taxon>
        <taxon>Polypteridae</taxon>
        <taxon>Erpetoichthys</taxon>
    </lineage>
</organism>
<dbReference type="FunFam" id="3.30.160.60:FF:001954">
    <property type="entry name" value="Zinc finger protein 787"/>
    <property type="match status" value="1"/>
</dbReference>
<dbReference type="SUPFAM" id="SSF57667">
    <property type="entry name" value="beta-beta-alpha zinc fingers"/>
    <property type="match status" value="3"/>
</dbReference>
<dbReference type="AlphaFoldDB" id="A0A8C4RTB8"/>
<evidence type="ECO:0000256" key="6">
    <source>
        <dbReference type="ARBA" id="ARBA00022833"/>
    </source>
</evidence>
<comment type="similarity">
    <text evidence="2">Belongs to the krueppel C2H2-type zinc-finger protein family.</text>
</comment>
<accession>A0A8C4RTB8</accession>
<dbReference type="PROSITE" id="PS50157">
    <property type="entry name" value="ZINC_FINGER_C2H2_2"/>
    <property type="match status" value="4"/>
</dbReference>
<dbReference type="Pfam" id="PF00096">
    <property type="entry name" value="zf-C2H2"/>
    <property type="match status" value="3"/>
</dbReference>
<keyword evidence="7" id="KW-0238">DNA-binding</keyword>
<feature type="domain" description="C2H2-type" evidence="11">
    <location>
        <begin position="126"/>
        <end position="153"/>
    </location>
</feature>
<evidence type="ECO:0000256" key="5">
    <source>
        <dbReference type="ARBA" id="ARBA00022771"/>
    </source>
</evidence>
<dbReference type="PANTHER" id="PTHR24393">
    <property type="entry name" value="ZINC FINGER PROTEIN"/>
    <property type="match status" value="1"/>
</dbReference>
<evidence type="ECO:0000256" key="10">
    <source>
        <dbReference type="SAM" id="Phobius"/>
    </source>
</evidence>
<dbReference type="GO" id="GO:0008270">
    <property type="term" value="F:zinc ion binding"/>
    <property type="evidence" value="ECO:0007669"/>
    <property type="project" value="UniProtKB-KW"/>
</dbReference>
<feature type="domain" description="C2H2-type" evidence="11">
    <location>
        <begin position="154"/>
        <end position="181"/>
    </location>
</feature>
<evidence type="ECO:0000256" key="1">
    <source>
        <dbReference type="ARBA" id="ARBA00004123"/>
    </source>
</evidence>
<evidence type="ECO:0000256" key="7">
    <source>
        <dbReference type="ARBA" id="ARBA00023125"/>
    </source>
</evidence>
<dbReference type="InterPro" id="IPR036236">
    <property type="entry name" value="Znf_C2H2_sf"/>
</dbReference>
<reference evidence="12" key="1">
    <citation type="submission" date="2021-06" db="EMBL/GenBank/DDBJ databases">
        <authorList>
            <consortium name="Wellcome Sanger Institute Data Sharing"/>
        </authorList>
    </citation>
    <scope>NUCLEOTIDE SEQUENCE [LARGE SCALE GENOMIC DNA]</scope>
</reference>
<keyword evidence="5 9" id="KW-0863">Zinc-finger</keyword>
<evidence type="ECO:0000313" key="12">
    <source>
        <dbReference type="Ensembl" id="ENSECRP00000006526.1"/>
    </source>
</evidence>